<evidence type="ECO:0000256" key="2">
    <source>
        <dbReference type="ARBA" id="ARBA00022676"/>
    </source>
</evidence>
<dbReference type="AlphaFoldDB" id="A0A1M5NUJ7"/>
<keyword evidence="2" id="KW-0328">Glycosyltransferase</keyword>
<dbReference type="InterPro" id="IPR029044">
    <property type="entry name" value="Nucleotide-diphossugar_trans"/>
</dbReference>
<dbReference type="STRING" id="490188.SAMN04488068_1869"/>
<keyword evidence="7" id="KW-1185">Reference proteome</keyword>
<evidence type="ECO:0000259" key="4">
    <source>
        <dbReference type="Pfam" id="PF00535"/>
    </source>
</evidence>
<dbReference type="InterPro" id="IPR028098">
    <property type="entry name" value="Glyco_trans_4-like_N"/>
</dbReference>
<protein>
    <submittedName>
        <fullName evidence="6">Glycosyltransferase, GT2 family</fullName>
    </submittedName>
</protein>
<dbReference type="PANTHER" id="PTHR43179:SF12">
    <property type="entry name" value="GALACTOFURANOSYLTRANSFERASE GLFT2"/>
    <property type="match status" value="1"/>
</dbReference>
<dbReference type="Pfam" id="PF13439">
    <property type="entry name" value="Glyco_transf_4"/>
    <property type="match status" value="1"/>
</dbReference>
<keyword evidence="3 6" id="KW-0808">Transferase</keyword>
<dbReference type="Gene3D" id="3.90.550.10">
    <property type="entry name" value="Spore Coat Polysaccharide Biosynthesis Protein SpsA, Chain A"/>
    <property type="match status" value="1"/>
</dbReference>
<dbReference type="Pfam" id="PF00535">
    <property type="entry name" value="Glycos_transf_2"/>
    <property type="match status" value="1"/>
</dbReference>
<evidence type="ECO:0000313" key="6">
    <source>
        <dbReference type="EMBL" id="SHG93177.1"/>
    </source>
</evidence>
<evidence type="ECO:0000313" key="7">
    <source>
        <dbReference type="Proteomes" id="UP000199758"/>
    </source>
</evidence>
<dbReference type="SUPFAM" id="SSF53448">
    <property type="entry name" value="Nucleotide-diphospho-sugar transferases"/>
    <property type="match status" value="1"/>
</dbReference>
<dbReference type="PANTHER" id="PTHR43179">
    <property type="entry name" value="RHAMNOSYLTRANSFERASE WBBL"/>
    <property type="match status" value="1"/>
</dbReference>
<dbReference type="EMBL" id="FQWZ01000004">
    <property type="protein sequence ID" value="SHG93177.1"/>
    <property type="molecule type" value="Genomic_DNA"/>
</dbReference>
<sequence length="1033" mass="113135">MPLQVQVERIDYGDGFAIVDGWVLAPIAFFSSAASDVSLATADASPQRVAFGFERADAAASAMTVAKSMRAVLRGHWAIGDIDALQLRGQGWQLAASLDGAAHTAFAAQGLIEQFDDERLSGWVFDPAAVIGTAKLQLQLAGQARVDVTLTQPRPELSFLWPDQAPVYGFQIGWPDLLRALRGCDHEFALDAQWPLDVVLTSSGRELHRSLIQYAPDTRGRLERIDAGRARGWAVDATTPDRPVRLEFWVDGARYHEVLAQEPRGDLAARGISDNGGGFVVGLPLGASDMAASVPIAIRRLGVVAVLGQADLPTTALPRAARDSRLLLAQLPQRGADTAAGIAIVVPIFNARDDVEKCIEAVLRVTAVPACRLLLIDDASTDPAIGVLLDRYDGRPGVEVHRNGVNRGYTATVNRGCLLAGDADVVLLNSDTEVSTGWLESLRIAAYHHRRVATVTALSNNAGAFSVPEIGVDNRLPDGWSVDDVARAARQASLGLYPSVPTGNGFCLYIRRDALRCVGGFDEQAFPRGYGEENDFCMRAERAGYLNLVDDRSYVYHRRSASFGDQKQSLYESGRQVVEARYPEYQKRVGVFHNDPSFLSLRWRMRRELSRHRAAQTRPRPRLLFVISTQTGGTPQTNRDLMDALADRYDPWLLRCDSQVMELSRLVGGELRRVESHGLRQRLSISLHRADDYDDQLADWLVRHAIELVHVRHIAWHGLGLTQVCRLLQIPVVFSFHDFYTVCPTIKLLDAQGRHCAGRCTDALADCSAELWPASSVPPLKGRFIHRWREMMQAMLADVDACVTTSPAARDQLLSIYPPLAQRPFKVIAHGRSFDRFDALAAAQRRGEPLRVLVPGNISLAKGAQLIADVAQRLPAGQLEFHLLGDPGIVPSGPNVVLHGKYQRGDFHDKVAAIGPHIGAVLSIWPETYCHTLTEMWACGLPVAAFDIGAVGERIAAHGGGWLLPLGLDADALAARLLALKAGIADRRRRIAEVIAWQAGEGRERSVSAMAADYEALYGEVTRRRRAWPDAQA</sequence>
<feature type="domain" description="Glycosyltransferase subfamily 4-like N-terminal" evidence="5">
    <location>
        <begin position="632"/>
        <end position="831"/>
    </location>
</feature>
<proteinExistence type="inferred from homology"/>
<evidence type="ECO:0000256" key="1">
    <source>
        <dbReference type="ARBA" id="ARBA00006739"/>
    </source>
</evidence>
<accession>A0A1M5NUJ7</accession>
<evidence type="ECO:0000259" key="5">
    <source>
        <dbReference type="Pfam" id="PF13439"/>
    </source>
</evidence>
<name>A0A1M5NUJ7_9GAMM</name>
<evidence type="ECO:0000256" key="3">
    <source>
        <dbReference type="ARBA" id="ARBA00022679"/>
    </source>
</evidence>
<organism evidence="6 7">
    <name type="scientific">Hydrocarboniphaga daqingensis</name>
    <dbReference type="NCBI Taxonomy" id="490188"/>
    <lineage>
        <taxon>Bacteria</taxon>
        <taxon>Pseudomonadati</taxon>
        <taxon>Pseudomonadota</taxon>
        <taxon>Gammaproteobacteria</taxon>
        <taxon>Nevskiales</taxon>
        <taxon>Nevskiaceae</taxon>
        <taxon>Hydrocarboniphaga</taxon>
    </lineage>
</organism>
<reference evidence="6 7" key="1">
    <citation type="submission" date="2016-11" db="EMBL/GenBank/DDBJ databases">
        <authorList>
            <person name="Jaros S."/>
            <person name="Januszkiewicz K."/>
            <person name="Wedrychowicz H."/>
        </authorList>
    </citation>
    <scope>NUCLEOTIDE SEQUENCE [LARGE SCALE GENOMIC DNA]</scope>
    <source>
        <strain evidence="6 7">CGMCC 1.7049</strain>
    </source>
</reference>
<comment type="similarity">
    <text evidence="1">Belongs to the glycosyltransferase 2 family.</text>
</comment>
<gene>
    <name evidence="6" type="ORF">SAMN04488068_1869</name>
</gene>
<dbReference type="InterPro" id="IPR001173">
    <property type="entry name" value="Glyco_trans_2-like"/>
</dbReference>
<dbReference type="GO" id="GO:0016757">
    <property type="term" value="F:glycosyltransferase activity"/>
    <property type="evidence" value="ECO:0007669"/>
    <property type="project" value="UniProtKB-KW"/>
</dbReference>
<dbReference type="Gene3D" id="3.40.50.2000">
    <property type="entry name" value="Glycogen Phosphorylase B"/>
    <property type="match status" value="2"/>
</dbReference>
<dbReference type="SUPFAM" id="SSF53756">
    <property type="entry name" value="UDP-Glycosyltransferase/glycogen phosphorylase"/>
    <property type="match status" value="1"/>
</dbReference>
<feature type="domain" description="Glycosyltransferase 2-like" evidence="4">
    <location>
        <begin position="344"/>
        <end position="457"/>
    </location>
</feature>
<dbReference type="Proteomes" id="UP000199758">
    <property type="component" value="Unassembled WGS sequence"/>
</dbReference>